<dbReference type="GO" id="GO:0004400">
    <property type="term" value="F:histidinol-phosphate transaminase activity"/>
    <property type="evidence" value="ECO:0007669"/>
    <property type="project" value="UniProtKB-UniRule"/>
</dbReference>
<keyword evidence="9" id="KW-0028">Amino-acid biosynthesis</keyword>
<dbReference type="Proteomes" id="UP000244932">
    <property type="component" value="Unassembled WGS sequence"/>
</dbReference>
<dbReference type="HAMAP" id="MF_01023">
    <property type="entry name" value="HisC_aminotrans_2"/>
    <property type="match status" value="1"/>
</dbReference>
<dbReference type="InterPro" id="IPR015424">
    <property type="entry name" value="PyrdxlP-dep_Trfase"/>
</dbReference>
<dbReference type="InterPro" id="IPR004839">
    <property type="entry name" value="Aminotransferase_I/II_large"/>
</dbReference>
<evidence type="ECO:0000256" key="10">
    <source>
        <dbReference type="SAM" id="MobiDB-lite"/>
    </source>
</evidence>
<dbReference type="InterPro" id="IPR005861">
    <property type="entry name" value="HisP_aminotrans"/>
</dbReference>
<keyword evidence="6 9" id="KW-0808">Transferase</keyword>
<name>A0A2R8AES5_9RHOB</name>
<evidence type="ECO:0000256" key="8">
    <source>
        <dbReference type="ARBA" id="ARBA00047481"/>
    </source>
</evidence>
<dbReference type="AlphaFoldDB" id="A0A2R8AES5"/>
<comment type="similarity">
    <text evidence="3 9">Belongs to the class-II pyridoxal-phosphate-dependent aminotransferase family. Histidinol-phosphate aminotransferase subfamily.</text>
</comment>
<reference evidence="12 13" key="1">
    <citation type="submission" date="2018-03" db="EMBL/GenBank/DDBJ databases">
        <authorList>
            <person name="Keele B.F."/>
        </authorList>
    </citation>
    <scope>NUCLEOTIDE SEQUENCE [LARGE SCALE GENOMIC DNA]</scope>
    <source>
        <strain evidence="12 13">CeCT 8812</strain>
    </source>
</reference>
<dbReference type="RefSeq" id="WP_108783460.1">
    <property type="nucleotide sequence ID" value="NZ_OMKW01000004.1"/>
</dbReference>
<evidence type="ECO:0000256" key="3">
    <source>
        <dbReference type="ARBA" id="ARBA00007970"/>
    </source>
</evidence>
<feature type="region of interest" description="Disordered" evidence="10">
    <location>
        <begin position="1"/>
        <end position="44"/>
    </location>
</feature>
<evidence type="ECO:0000256" key="9">
    <source>
        <dbReference type="HAMAP-Rule" id="MF_01023"/>
    </source>
</evidence>
<evidence type="ECO:0000256" key="7">
    <source>
        <dbReference type="ARBA" id="ARBA00022898"/>
    </source>
</evidence>
<evidence type="ECO:0000256" key="6">
    <source>
        <dbReference type="ARBA" id="ARBA00022679"/>
    </source>
</evidence>
<dbReference type="EMBL" id="OMKW01000004">
    <property type="protein sequence ID" value="SPF30753.1"/>
    <property type="molecule type" value="Genomic_DNA"/>
</dbReference>
<evidence type="ECO:0000256" key="5">
    <source>
        <dbReference type="ARBA" id="ARBA00022576"/>
    </source>
</evidence>
<dbReference type="EC" id="2.6.1.9" evidence="9"/>
<comment type="cofactor">
    <cofactor evidence="1 9">
        <name>pyridoxal 5'-phosphate</name>
        <dbReference type="ChEBI" id="CHEBI:597326"/>
    </cofactor>
</comment>
<evidence type="ECO:0000256" key="2">
    <source>
        <dbReference type="ARBA" id="ARBA00005011"/>
    </source>
</evidence>
<dbReference type="GO" id="GO:0000105">
    <property type="term" value="P:L-histidine biosynthetic process"/>
    <property type="evidence" value="ECO:0007669"/>
    <property type="project" value="UniProtKB-UniRule"/>
</dbReference>
<dbReference type="OrthoDB" id="9809616at2"/>
<gene>
    <name evidence="12" type="primary">hisC_2</name>
    <name evidence="9" type="synonym">hisC</name>
    <name evidence="12" type="ORF">POI8812_03096</name>
</gene>
<proteinExistence type="inferred from homology"/>
<keyword evidence="5 9" id="KW-0032">Aminotransferase</keyword>
<evidence type="ECO:0000256" key="4">
    <source>
        <dbReference type="ARBA" id="ARBA00011738"/>
    </source>
</evidence>
<dbReference type="InterPro" id="IPR050106">
    <property type="entry name" value="HistidinolP_aminotransfase"/>
</dbReference>
<dbReference type="Gene3D" id="3.40.640.10">
    <property type="entry name" value="Type I PLP-dependent aspartate aminotransferase-like (Major domain)"/>
    <property type="match status" value="1"/>
</dbReference>
<organism evidence="12 13">
    <name type="scientific">Pontivivens insulae</name>
    <dbReference type="NCBI Taxonomy" id="1639689"/>
    <lineage>
        <taxon>Bacteria</taxon>
        <taxon>Pseudomonadati</taxon>
        <taxon>Pseudomonadota</taxon>
        <taxon>Alphaproteobacteria</taxon>
        <taxon>Rhodobacterales</taxon>
        <taxon>Paracoccaceae</taxon>
        <taxon>Pontivivens</taxon>
    </lineage>
</organism>
<keyword evidence="13" id="KW-1185">Reference proteome</keyword>
<comment type="subunit">
    <text evidence="4 9">Homodimer.</text>
</comment>
<evidence type="ECO:0000313" key="13">
    <source>
        <dbReference type="Proteomes" id="UP000244932"/>
    </source>
</evidence>
<dbReference type="PANTHER" id="PTHR43643">
    <property type="entry name" value="HISTIDINOL-PHOSPHATE AMINOTRANSFERASE 2"/>
    <property type="match status" value="1"/>
</dbReference>
<dbReference type="UniPathway" id="UPA00031">
    <property type="reaction ID" value="UER00012"/>
</dbReference>
<evidence type="ECO:0000313" key="12">
    <source>
        <dbReference type="EMBL" id="SPF30753.1"/>
    </source>
</evidence>
<dbReference type="PANTHER" id="PTHR43643:SF3">
    <property type="entry name" value="HISTIDINOL-PHOSPHATE AMINOTRANSFERASE"/>
    <property type="match status" value="1"/>
</dbReference>
<keyword evidence="9" id="KW-0368">Histidine biosynthesis</keyword>
<accession>A0A2R8AES5</accession>
<comment type="catalytic activity">
    <reaction evidence="8 9">
        <text>L-histidinol phosphate + 2-oxoglutarate = 3-(imidazol-4-yl)-2-oxopropyl phosphate + L-glutamate</text>
        <dbReference type="Rhea" id="RHEA:23744"/>
        <dbReference type="ChEBI" id="CHEBI:16810"/>
        <dbReference type="ChEBI" id="CHEBI:29985"/>
        <dbReference type="ChEBI" id="CHEBI:57766"/>
        <dbReference type="ChEBI" id="CHEBI:57980"/>
        <dbReference type="EC" id="2.6.1.9"/>
    </reaction>
</comment>
<dbReference type="CDD" id="cd00609">
    <property type="entry name" value="AAT_like"/>
    <property type="match status" value="1"/>
</dbReference>
<dbReference type="InterPro" id="IPR015421">
    <property type="entry name" value="PyrdxlP-dep_Trfase_major"/>
</dbReference>
<dbReference type="Gene3D" id="3.90.1150.10">
    <property type="entry name" value="Aspartate Aminotransferase, domain 1"/>
    <property type="match status" value="1"/>
</dbReference>
<dbReference type="GO" id="GO:0030170">
    <property type="term" value="F:pyridoxal phosphate binding"/>
    <property type="evidence" value="ECO:0007669"/>
    <property type="project" value="InterPro"/>
</dbReference>
<protein>
    <recommendedName>
        <fullName evidence="9">Histidinol-phosphate aminotransferase</fullName>
        <ecNumber evidence="9">2.6.1.9</ecNumber>
    </recommendedName>
    <alternativeName>
        <fullName evidence="9">Imidazole acetol-phosphate transaminase</fullName>
    </alternativeName>
</protein>
<dbReference type="NCBIfam" id="TIGR01141">
    <property type="entry name" value="hisC"/>
    <property type="match status" value="1"/>
</dbReference>
<feature type="domain" description="Aminotransferase class I/classII large" evidence="11">
    <location>
        <begin position="31"/>
        <end position="354"/>
    </location>
</feature>
<sequence>MTAPQPQPGILDVTPYVGGDGGHGTGANRPIKLSSNENPLGPSPNAVEAYKEVAGDLATYPDGGQTALRRAIADIYKLDADRIVCGAGSDEILSLICQAYAGPGTELIHTEHGFAMYSIYGRIAGATPVVVPEDERKTDIDAILGAVTERTRLVFLANPNNPTGTLIAQSEIDRLARSLPPHVVLVLDGAYAEFVREPGYDPGIALVDGARNVIMTRTFSKVYGLGSLRVGWGYASAEIIDVLNRVRGPFNVASPALAAAEAAVRDVEYTEHCVIQNEIWREWLARELSRAGLPSDPAHGNFLCVRFADQATANAADMALKAKGLIVRDVSGYNLPGCLRITIGDESATRAVARTLTQFMAER</sequence>
<comment type="pathway">
    <text evidence="2 9">Amino-acid biosynthesis; L-histidine biosynthesis; L-histidine from 5-phospho-alpha-D-ribose 1-diphosphate: step 7/9.</text>
</comment>
<dbReference type="Pfam" id="PF00155">
    <property type="entry name" value="Aminotran_1_2"/>
    <property type="match status" value="1"/>
</dbReference>
<feature type="modified residue" description="N6-(pyridoxal phosphate)lysine" evidence="9">
    <location>
        <position position="221"/>
    </location>
</feature>
<evidence type="ECO:0000259" key="11">
    <source>
        <dbReference type="Pfam" id="PF00155"/>
    </source>
</evidence>
<dbReference type="SUPFAM" id="SSF53383">
    <property type="entry name" value="PLP-dependent transferases"/>
    <property type="match status" value="1"/>
</dbReference>
<evidence type="ECO:0000256" key="1">
    <source>
        <dbReference type="ARBA" id="ARBA00001933"/>
    </source>
</evidence>
<keyword evidence="7 9" id="KW-0663">Pyridoxal phosphate</keyword>
<dbReference type="InterPro" id="IPR015422">
    <property type="entry name" value="PyrdxlP-dep_Trfase_small"/>
</dbReference>